<dbReference type="RefSeq" id="XP_014256032.1">
    <property type="nucleotide sequence ID" value="XM_014400546.2"/>
</dbReference>
<comment type="catalytic activity">
    <reaction evidence="10">
        <text>C-terminal L-alpha-aminoacyl-L-glutamyl-L-glutamyl-[tubulin] + H2O = C-terminal L-alpha-aminoacyl-L-glutamyl-[tubulin] + L-glutamate</text>
        <dbReference type="Rhea" id="RHEA:63792"/>
        <dbReference type="Rhea" id="RHEA-COMP:16435"/>
        <dbReference type="Rhea" id="RHEA-COMP:16436"/>
        <dbReference type="ChEBI" id="CHEBI:15377"/>
        <dbReference type="ChEBI" id="CHEBI:29985"/>
        <dbReference type="ChEBI" id="CHEBI:149555"/>
        <dbReference type="ChEBI" id="CHEBI:149556"/>
        <dbReference type="EC" id="3.4.17.24"/>
    </reaction>
    <physiologicalReaction direction="left-to-right" evidence="10">
        <dbReference type="Rhea" id="RHEA:63793"/>
    </physiologicalReaction>
</comment>
<dbReference type="RefSeq" id="XP_024080292.1">
    <property type="nucleotide sequence ID" value="XM_024224524.1"/>
</dbReference>
<dbReference type="RefSeq" id="XP_014256031.1">
    <property type="nucleotide sequence ID" value="XM_014400545.2"/>
</dbReference>
<dbReference type="AlphaFoldDB" id="A0A8I6SCL4"/>
<dbReference type="OrthoDB" id="10253041at2759"/>
<dbReference type="Proteomes" id="UP000494040">
    <property type="component" value="Unassembled WGS sequence"/>
</dbReference>
<keyword evidence="16" id="KW-1185">Reference proteome</keyword>
<dbReference type="EnsemblMetazoa" id="XM_014400546.2">
    <property type="protein sequence ID" value="XP_014256032.1"/>
    <property type="gene ID" value="LOC106670336"/>
</dbReference>
<protein>
    <recommendedName>
        <fullName evidence="11">tubulin-glutamate carboxypeptidase</fullName>
        <ecNumber evidence="11">3.4.17.24</ecNumber>
    </recommendedName>
</protein>
<evidence type="ECO:0000256" key="13">
    <source>
        <dbReference type="SAM" id="MobiDB-lite"/>
    </source>
</evidence>
<proteinExistence type="inferred from homology"/>
<comment type="cofactor">
    <cofactor evidence="1">
        <name>Zn(2+)</name>
        <dbReference type="ChEBI" id="CHEBI:29105"/>
    </cofactor>
</comment>
<dbReference type="Gene3D" id="2.60.40.3120">
    <property type="match status" value="1"/>
</dbReference>
<evidence type="ECO:0000256" key="6">
    <source>
        <dbReference type="ARBA" id="ARBA00022723"/>
    </source>
</evidence>
<evidence type="ECO:0000256" key="2">
    <source>
        <dbReference type="ARBA" id="ARBA00004496"/>
    </source>
</evidence>
<keyword evidence="8" id="KW-0862">Zinc</keyword>
<feature type="region of interest" description="Disordered" evidence="13">
    <location>
        <begin position="618"/>
        <end position="719"/>
    </location>
</feature>
<dbReference type="PANTHER" id="PTHR12756">
    <property type="entry name" value="CYTOSOLIC CARBOXYPEPTIDASE"/>
    <property type="match status" value="1"/>
</dbReference>
<dbReference type="EnsemblMetazoa" id="XM_014400548.1">
    <property type="protein sequence ID" value="XP_014256034.1"/>
    <property type="gene ID" value="LOC106670336"/>
</dbReference>
<comment type="similarity">
    <text evidence="3 12">Belongs to the peptidase M14 family.</text>
</comment>
<dbReference type="SUPFAM" id="SSF53187">
    <property type="entry name" value="Zn-dependent exopeptidases"/>
    <property type="match status" value="1"/>
</dbReference>
<evidence type="ECO:0000256" key="10">
    <source>
        <dbReference type="ARBA" id="ARBA00024524"/>
    </source>
</evidence>
<dbReference type="EnsemblMetazoa" id="XM_024224524.1">
    <property type="protein sequence ID" value="XP_024080292.1"/>
    <property type="gene ID" value="LOC106670336"/>
</dbReference>
<evidence type="ECO:0000256" key="5">
    <source>
        <dbReference type="ARBA" id="ARBA00022670"/>
    </source>
</evidence>
<dbReference type="InterPro" id="IPR034286">
    <property type="entry name" value="M14_AGBL5-like"/>
</dbReference>
<keyword evidence="6" id="KW-0479">Metal-binding</keyword>
<feature type="compositionally biased region" description="Polar residues" evidence="13">
    <location>
        <begin position="658"/>
        <end position="681"/>
    </location>
</feature>
<keyword evidence="7" id="KW-0378">Hydrolase</keyword>
<dbReference type="GO" id="GO:0004181">
    <property type="term" value="F:metallocarboxypeptidase activity"/>
    <property type="evidence" value="ECO:0007669"/>
    <property type="project" value="InterPro"/>
</dbReference>
<accession>A0A8I6SCL4</accession>
<dbReference type="GO" id="GO:0008270">
    <property type="term" value="F:zinc ion binding"/>
    <property type="evidence" value="ECO:0007669"/>
    <property type="project" value="InterPro"/>
</dbReference>
<evidence type="ECO:0000256" key="7">
    <source>
        <dbReference type="ARBA" id="ARBA00022801"/>
    </source>
</evidence>
<dbReference type="RefSeq" id="XP_014256034.1">
    <property type="nucleotide sequence ID" value="XM_014400548.1"/>
</dbReference>
<evidence type="ECO:0000256" key="4">
    <source>
        <dbReference type="ARBA" id="ARBA00022490"/>
    </source>
</evidence>
<keyword evidence="4" id="KW-0963">Cytoplasm</keyword>
<evidence type="ECO:0000259" key="14">
    <source>
        <dbReference type="PROSITE" id="PS52035"/>
    </source>
</evidence>
<dbReference type="InterPro" id="IPR050821">
    <property type="entry name" value="Cytosolic_carboxypeptidase"/>
</dbReference>
<feature type="domain" description="Peptidase M14" evidence="14">
    <location>
        <begin position="148"/>
        <end position="581"/>
    </location>
</feature>
<evidence type="ECO:0000313" key="16">
    <source>
        <dbReference type="Proteomes" id="UP000494040"/>
    </source>
</evidence>
<dbReference type="Pfam" id="PF00246">
    <property type="entry name" value="Peptidase_M14"/>
    <property type="match status" value="1"/>
</dbReference>
<keyword evidence="9" id="KW-0482">Metalloprotease</keyword>
<sequence>MADIECGGYQFLHNFDSGNLANVEYLGYYEPEDEEPYFEFDVWTRPDNGGSEYENGNRTWFYFGIRGGTPFSTIKLNIQMNKQSKMYGQGMAPVYRVLPGRGNWERIKDRPTFSVNLVQNITSGKFILSFKHKLGETEKTTTFFAFTYPFSYSDLQSFLCSLDFMYRMKNETSTHTKVDDIYYHRELLCYTLEKRRVDLITISSHHNISTQREPRFEHLFPDLSTPRCFKFIKKNESESDKYLFKFRRQFMKPTQKQVIFLSARVHPGETPSSFVMNGILSFLMCKEDPVAIALRKYYVFKIIPMINPDGVYRGNYRTDTRGVNLNRVYLNPSPTDHPAIYGARKLILFYHHGREVEEPPNLFAAFSLPSPNDKTDDTDLKVLKTYDQADDSPEEECDDSCGDLIHLPNNGTADCNEEKNSPDLSFHQLITPPENSGIFLYIDMHGHASKKGIFMYGNHFKNMQDNIDCMLLPKLISINSQHFHFDSCNFTERNMYLKDKKDGSSREGAGRVATLKLIGLIRSYTLECNYNMGKRVNHLPPPLRETLDKKPMQPHITPPKFTPQIFEEVGRSILWSVLDLNGLHPNSRLINSSYRCLLNVREVLKYKVIADQNLSDGKAEMKKARSSKVKGDNSGITFNGSKPKVNNRGEDRSRKSKVSPNPSNSASLSKFGTKGQPSHVSTAPEIRKKRMKRTNSPNWMSMSRLEKKGDAKRLLPEQRRKKLKPNDINDENANTLKDQRDPHLEEIKNYIEHMGEKEVVEYEQAKMLLCRYLLLAFALDTARSQHNKYPMINQSEQTKTAL</sequence>
<evidence type="ECO:0000256" key="3">
    <source>
        <dbReference type="ARBA" id="ARBA00005988"/>
    </source>
</evidence>
<reference evidence="15" key="1">
    <citation type="submission" date="2022-01" db="UniProtKB">
        <authorList>
            <consortium name="EnsemblMetazoa"/>
        </authorList>
    </citation>
    <scope>IDENTIFICATION</scope>
</reference>
<keyword evidence="5" id="KW-0645">Protease</keyword>
<feature type="compositionally biased region" description="Basic and acidic residues" evidence="13">
    <location>
        <begin position="704"/>
        <end position="718"/>
    </location>
</feature>
<dbReference type="PANTHER" id="PTHR12756:SF12">
    <property type="entry name" value="CYTOSOLIC CARBOXYPEPTIDASE-LIKE PROTEIN 5"/>
    <property type="match status" value="1"/>
</dbReference>
<dbReference type="KEGG" id="clec:106670336"/>
<comment type="subcellular location">
    <subcellularLocation>
        <location evidence="2">Cytoplasm</location>
    </subcellularLocation>
</comment>
<dbReference type="Gene3D" id="3.40.630.10">
    <property type="entry name" value="Zn peptidases"/>
    <property type="match status" value="2"/>
</dbReference>
<dbReference type="RefSeq" id="XP_014256033.1">
    <property type="nucleotide sequence ID" value="XM_014400547.1"/>
</dbReference>
<dbReference type="EnsemblMetazoa" id="XM_014400547.1">
    <property type="protein sequence ID" value="XP_014256033.1"/>
    <property type="gene ID" value="LOC106670336"/>
</dbReference>
<evidence type="ECO:0000256" key="1">
    <source>
        <dbReference type="ARBA" id="ARBA00001947"/>
    </source>
</evidence>
<dbReference type="GeneID" id="106670336"/>
<dbReference type="EC" id="3.4.17.24" evidence="11"/>
<dbReference type="InterPro" id="IPR000834">
    <property type="entry name" value="Peptidase_M14"/>
</dbReference>
<dbReference type="EnsemblMetazoa" id="XM_014400545.2">
    <property type="protein sequence ID" value="XP_014256031.1"/>
    <property type="gene ID" value="LOC106670336"/>
</dbReference>
<dbReference type="PROSITE" id="PS52035">
    <property type="entry name" value="PEPTIDASE_M14"/>
    <property type="match status" value="1"/>
</dbReference>
<feature type="active site" description="Proton donor/acceptor" evidence="12">
    <location>
        <position position="527"/>
    </location>
</feature>
<evidence type="ECO:0000256" key="11">
    <source>
        <dbReference type="ARBA" id="ARBA00026108"/>
    </source>
</evidence>
<evidence type="ECO:0000256" key="12">
    <source>
        <dbReference type="PROSITE-ProRule" id="PRU01379"/>
    </source>
</evidence>
<dbReference type="GO" id="GO:0006508">
    <property type="term" value="P:proteolysis"/>
    <property type="evidence" value="ECO:0007669"/>
    <property type="project" value="UniProtKB-KW"/>
</dbReference>
<organism evidence="15 16">
    <name type="scientific">Cimex lectularius</name>
    <name type="common">Bed bug</name>
    <name type="synonym">Acanthia lectularia</name>
    <dbReference type="NCBI Taxonomy" id="79782"/>
    <lineage>
        <taxon>Eukaryota</taxon>
        <taxon>Metazoa</taxon>
        <taxon>Ecdysozoa</taxon>
        <taxon>Arthropoda</taxon>
        <taxon>Hexapoda</taxon>
        <taxon>Insecta</taxon>
        <taxon>Pterygota</taxon>
        <taxon>Neoptera</taxon>
        <taxon>Paraneoptera</taxon>
        <taxon>Hemiptera</taxon>
        <taxon>Heteroptera</taxon>
        <taxon>Panheteroptera</taxon>
        <taxon>Cimicomorpha</taxon>
        <taxon>Cimicidae</taxon>
        <taxon>Cimex</taxon>
    </lineage>
</organism>
<evidence type="ECO:0000313" key="15">
    <source>
        <dbReference type="EnsemblMetazoa" id="XP_024080292.1"/>
    </source>
</evidence>
<name>A0A8I6SCL4_CIMLE</name>
<evidence type="ECO:0000256" key="8">
    <source>
        <dbReference type="ARBA" id="ARBA00022833"/>
    </source>
</evidence>
<dbReference type="GO" id="GO:0005737">
    <property type="term" value="C:cytoplasm"/>
    <property type="evidence" value="ECO:0007669"/>
    <property type="project" value="UniProtKB-SubCell"/>
</dbReference>
<evidence type="ECO:0000256" key="9">
    <source>
        <dbReference type="ARBA" id="ARBA00023049"/>
    </source>
</evidence>
<dbReference type="OMA" id="KYCCYSS"/>
<dbReference type="CDD" id="cd06236">
    <property type="entry name" value="M14_AGBL5_like"/>
    <property type="match status" value="1"/>
</dbReference>